<feature type="transmembrane region" description="Helical" evidence="4">
    <location>
        <begin position="468"/>
        <end position="495"/>
    </location>
</feature>
<dbReference type="InterPro" id="IPR002213">
    <property type="entry name" value="UDP_glucos_trans"/>
</dbReference>
<comment type="similarity">
    <text evidence="1">Belongs to the UDP-glycosyltransferase family.</text>
</comment>
<evidence type="ECO:0000256" key="5">
    <source>
        <dbReference type="SAM" id="SignalP"/>
    </source>
</evidence>
<proteinExistence type="inferred from homology"/>
<keyword evidence="3" id="KW-0808">Transferase</keyword>
<evidence type="ECO:0000256" key="1">
    <source>
        <dbReference type="ARBA" id="ARBA00009995"/>
    </source>
</evidence>
<keyword evidence="7" id="KW-1185">Reference proteome</keyword>
<keyword evidence="5" id="KW-0732">Signal</keyword>
<accession>A0A8J2LGH3</accession>
<keyword evidence="4" id="KW-0472">Membrane</keyword>
<protein>
    <recommendedName>
        <fullName evidence="8">Glucuronosyltransferase</fullName>
    </recommendedName>
</protein>
<dbReference type="EMBL" id="CAJVCH010570754">
    <property type="protein sequence ID" value="CAG7835757.1"/>
    <property type="molecule type" value="Genomic_DNA"/>
</dbReference>
<comment type="caution">
    <text evidence="6">The sequence shown here is derived from an EMBL/GenBank/DDBJ whole genome shotgun (WGS) entry which is preliminary data.</text>
</comment>
<keyword evidence="2" id="KW-0328">Glycosyltransferase</keyword>
<dbReference type="PANTHER" id="PTHR48043">
    <property type="entry name" value="EG:EG0003.4 PROTEIN-RELATED"/>
    <property type="match status" value="1"/>
</dbReference>
<evidence type="ECO:0000256" key="3">
    <source>
        <dbReference type="ARBA" id="ARBA00022679"/>
    </source>
</evidence>
<name>A0A8J2LGH3_9HEXA</name>
<keyword evidence="4" id="KW-0812">Transmembrane</keyword>
<dbReference type="Proteomes" id="UP000708208">
    <property type="component" value="Unassembled WGS sequence"/>
</dbReference>
<keyword evidence="4" id="KW-1133">Transmembrane helix</keyword>
<evidence type="ECO:0000256" key="2">
    <source>
        <dbReference type="ARBA" id="ARBA00022676"/>
    </source>
</evidence>
<feature type="signal peptide" evidence="5">
    <location>
        <begin position="1"/>
        <end position="20"/>
    </location>
</feature>
<reference evidence="6" key="1">
    <citation type="submission" date="2021-06" db="EMBL/GenBank/DDBJ databases">
        <authorList>
            <person name="Hodson N. C."/>
            <person name="Mongue J. A."/>
            <person name="Jaron S. K."/>
        </authorList>
    </citation>
    <scope>NUCLEOTIDE SEQUENCE</scope>
</reference>
<dbReference type="InterPro" id="IPR050271">
    <property type="entry name" value="UDP-glycosyltransferase"/>
</dbReference>
<dbReference type="PROSITE" id="PS51257">
    <property type="entry name" value="PROKAR_LIPOPROTEIN"/>
    <property type="match status" value="1"/>
</dbReference>
<evidence type="ECO:0000256" key="4">
    <source>
        <dbReference type="SAM" id="Phobius"/>
    </source>
</evidence>
<dbReference type="OrthoDB" id="5835829at2759"/>
<evidence type="ECO:0000313" key="7">
    <source>
        <dbReference type="Proteomes" id="UP000708208"/>
    </source>
</evidence>
<feature type="chain" id="PRO_5035144294" description="Glucuronosyltransferase" evidence="5">
    <location>
        <begin position="21"/>
        <end position="508"/>
    </location>
</feature>
<evidence type="ECO:0008006" key="8">
    <source>
        <dbReference type="Google" id="ProtNLM"/>
    </source>
</evidence>
<evidence type="ECO:0000313" key="6">
    <source>
        <dbReference type="EMBL" id="CAG7835757.1"/>
    </source>
</evidence>
<dbReference type="GO" id="GO:0008194">
    <property type="term" value="F:UDP-glycosyltransferase activity"/>
    <property type="evidence" value="ECO:0007669"/>
    <property type="project" value="InterPro"/>
</dbReference>
<dbReference type="AlphaFoldDB" id="A0A8J2LGH3"/>
<dbReference type="Pfam" id="PF00201">
    <property type="entry name" value="UDPGT"/>
    <property type="match status" value="2"/>
</dbReference>
<sequence length="508" mass="57422">MKFLLLSLIAVALLLASVNGAAFPGFGGGCWWTGCQSEVHLTNYVCPANVRRTFVDRTIIVATNFDLALGAKILSVSFVSTKSHYLTYEALLLELAERGHEVTIANSIKSSKEVKNVRRIYTYDSDIMLKGISPKTYKAKETTSKFWSHFNVPFMTYYSMWEEACKASYKMEAIQKLRKEKFDLIIFPPLWNDCAYGLIHELNTSVILYNQMAIMPWVSSSMGSPSLPSFVPMMYYNFPDNMTFFERVGNFFGTVFYHVVKTYYYEPGMEKVYREGLGNPNLPSIKDIEKNASLALVNSNINFVPPRPLTPDIIEVGGLYLRDAEPLPKDLQAFCDGAGNDGIILLSFGSILKVSAMPLKTRVPMVGIPMFGEQQWNIEQAALKGYAVSLSYQELSEEKLSKAIEDVLYKAEYRQKANFAAQLYRDQLESPLDRAVYWVEYVLRYQGATHLRSVGRDLSFIQYYSLDVISFFIGILALAAVIIALALRAFLRLVLGSSKNKKLKKKTQ</sequence>
<gene>
    <name evidence="6" type="ORF">AFUS01_LOCUS45087</name>
</gene>
<dbReference type="PANTHER" id="PTHR48043:SF145">
    <property type="entry name" value="FI06409P-RELATED"/>
    <property type="match status" value="1"/>
</dbReference>
<organism evidence="6 7">
    <name type="scientific">Allacma fusca</name>
    <dbReference type="NCBI Taxonomy" id="39272"/>
    <lineage>
        <taxon>Eukaryota</taxon>
        <taxon>Metazoa</taxon>
        <taxon>Ecdysozoa</taxon>
        <taxon>Arthropoda</taxon>
        <taxon>Hexapoda</taxon>
        <taxon>Collembola</taxon>
        <taxon>Symphypleona</taxon>
        <taxon>Sminthuridae</taxon>
        <taxon>Allacma</taxon>
    </lineage>
</organism>